<dbReference type="InterPro" id="IPR017871">
    <property type="entry name" value="ABC_transporter-like_CS"/>
</dbReference>
<feature type="domain" description="ABC transporter" evidence="4">
    <location>
        <begin position="4"/>
        <end position="238"/>
    </location>
</feature>
<organism evidence="5">
    <name type="scientific">marine metagenome</name>
    <dbReference type="NCBI Taxonomy" id="408172"/>
    <lineage>
        <taxon>unclassified sequences</taxon>
        <taxon>metagenomes</taxon>
        <taxon>ecological metagenomes</taxon>
    </lineage>
</organism>
<evidence type="ECO:0000259" key="4">
    <source>
        <dbReference type="PROSITE" id="PS50893"/>
    </source>
</evidence>
<dbReference type="InterPro" id="IPR050093">
    <property type="entry name" value="ABC_SmlMolc_Importer"/>
</dbReference>
<dbReference type="GO" id="GO:0043190">
    <property type="term" value="C:ATP-binding cassette (ABC) transporter complex"/>
    <property type="evidence" value="ECO:0007669"/>
    <property type="project" value="InterPro"/>
</dbReference>
<dbReference type="Pfam" id="PF00005">
    <property type="entry name" value="ABC_tran"/>
    <property type="match status" value="1"/>
</dbReference>
<keyword evidence="3" id="KW-0067">ATP-binding</keyword>
<evidence type="ECO:0000256" key="2">
    <source>
        <dbReference type="ARBA" id="ARBA00022741"/>
    </source>
</evidence>
<keyword evidence="2" id="KW-0547">Nucleotide-binding</keyword>
<dbReference type="SMART" id="SM00382">
    <property type="entry name" value="AAA"/>
    <property type="match status" value="1"/>
</dbReference>
<dbReference type="GO" id="GO:0016887">
    <property type="term" value="F:ATP hydrolysis activity"/>
    <property type="evidence" value="ECO:0007669"/>
    <property type="project" value="InterPro"/>
</dbReference>
<dbReference type="InterPro" id="IPR008995">
    <property type="entry name" value="Mo/tungstate-bd_C_term_dom"/>
</dbReference>
<proteinExistence type="predicted"/>
<dbReference type="SUPFAM" id="SSF52540">
    <property type="entry name" value="P-loop containing nucleoside triphosphate hydrolases"/>
    <property type="match status" value="1"/>
</dbReference>
<dbReference type="PANTHER" id="PTHR42781">
    <property type="entry name" value="SPERMIDINE/PUTRESCINE IMPORT ATP-BINDING PROTEIN POTA"/>
    <property type="match status" value="1"/>
</dbReference>
<dbReference type="InterPro" id="IPR013611">
    <property type="entry name" value="Transp-assoc_OB_typ2"/>
</dbReference>
<dbReference type="GO" id="GO:0005524">
    <property type="term" value="F:ATP binding"/>
    <property type="evidence" value="ECO:0007669"/>
    <property type="project" value="UniProtKB-KW"/>
</dbReference>
<accession>A0A381TKD1</accession>
<reference evidence="5" key="1">
    <citation type="submission" date="2018-05" db="EMBL/GenBank/DDBJ databases">
        <authorList>
            <person name="Lanie J.A."/>
            <person name="Ng W.-L."/>
            <person name="Kazmierczak K.M."/>
            <person name="Andrzejewski T.M."/>
            <person name="Davidsen T.M."/>
            <person name="Wayne K.J."/>
            <person name="Tettelin H."/>
            <person name="Glass J.I."/>
            <person name="Rusch D."/>
            <person name="Podicherti R."/>
            <person name="Tsui H.-C.T."/>
            <person name="Winkler M.E."/>
        </authorList>
    </citation>
    <scope>NUCLEOTIDE SEQUENCE</scope>
</reference>
<keyword evidence="1" id="KW-0813">Transport</keyword>
<dbReference type="EMBL" id="UINC01004666">
    <property type="protein sequence ID" value="SVA15998.1"/>
    <property type="molecule type" value="Genomic_DNA"/>
</dbReference>
<dbReference type="PANTHER" id="PTHR42781:SF4">
    <property type="entry name" value="SPERMIDINE_PUTRESCINE IMPORT ATP-BINDING PROTEIN POTA"/>
    <property type="match status" value="1"/>
</dbReference>
<name>A0A381TKD1_9ZZZZ</name>
<evidence type="ECO:0000256" key="1">
    <source>
        <dbReference type="ARBA" id="ARBA00022448"/>
    </source>
</evidence>
<dbReference type="InterPro" id="IPR027417">
    <property type="entry name" value="P-loop_NTPase"/>
</dbReference>
<dbReference type="Gene3D" id="3.40.50.300">
    <property type="entry name" value="P-loop containing nucleotide triphosphate hydrolases"/>
    <property type="match status" value="1"/>
</dbReference>
<evidence type="ECO:0000256" key="3">
    <source>
        <dbReference type="ARBA" id="ARBA00022840"/>
    </source>
</evidence>
<dbReference type="PROSITE" id="PS00211">
    <property type="entry name" value="ABC_TRANSPORTER_1"/>
    <property type="match status" value="1"/>
</dbReference>
<dbReference type="PROSITE" id="PS50893">
    <property type="entry name" value="ABC_TRANSPORTER_2"/>
    <property type="match status" value="1"/>
</dbReference>
<dbReference type="InterPro" id="IPR003593">
    <property type="entry name" value="AAA+_ATPase"/>
</dbReference>
<evidence type="ECO:0000313" key="5">
    <source>
        <dbReference type="EMBL" id="SVA15998.1"/>
    </source>
</evidence>
<dbReference type="SUPFAM" id="SSF50331">
    <property type="entry name" value="MOP-like"/>
    <property type="match status" value="1"/>
</dbReference>
<dbReference type="AlphaFoldDB" id="A0A381TKD1"/>
<dbReference type="Gene3D" id="2.40.50.100">
    <property type="match status" value="1"/>
</dbReference>
<dbReference type="FunFam" id="3.40.50.300:FF:000425">
    <property type="entry name" value="Probable ABC transporter, ATP-binding subunit"/>
    <property type="match status" value="1"/>
</dbReference>
<dbReference type="InterPro" id="IPR003439">
    <property type="entry name" value="ABC_transporter-like_ATP-bd"/>
</dbReference>
<dbReference type="Pfam" id="PF08402">
    <property type="entry name" value="TOBE_2"/>
    <property type="match status" value="1"/>
</dbReference>
<dbReference type="GO" id="GO:0022857">
    <property type="term" value="F:transmembrane transporter activity"/>
    <property type="evidence" value="ECO:0007669"/>
    <property type="project" value="InterPro"/>
</dbReference>
<protein>
    <recommendedName>
        <fullName evidence="4">ABC transporter domain-containing protein</fullName>
    </recommendedName>
</protein>
<sequence length="366" mass="39576">MPAIDLENVGKSYWPGPVQALSDVTLDVREGEILTLLGPSGCGKTTTLRLIAGFEAPDEGTIRVRDMAVSGNGEWVSPEHRGVGMVFQDYALFPHLSVGENVMFGLHGRPKKQRPGRAKEVLELLDLAHHFDRYPHELSGGQQQRVALARAIAPEPVVVLMDEPFSNLDAHLRDNVRDEVIGSLRSAGVTCILVSHDQRDALAVSDRVAVMNQGKIEQVGTPLEIYKHPESIFVATFVGRTNLLQGLIQGVDGCVLTDFGSLCRVDRSGLPDGAPVMISVRPEGFTPSEHGLFRGSVTSTTYTGSAVEVEVQLPTEAGGHRVITVHLPTTESYSTGDEIRLAIVPDYASVVRNSCQLLGFSPQLAE</sequence>
<gene>
    <name evidence="5" type="ORF">METZ01_LOCUS68852</name>
</gene>